<protein>
    <submittedName>
        <fullName evidence="2">6468_t:CDS:1</fullName>
    </submittedName>
</protein>
<name>A0A9N9HVM5_9GLOM</name>
<dbReference type="AlphaFoldDB" id="A0A9N9HVM5"/>
<accession>A0A9N9HVM5</accession>
<dbReference type="Proteomes" id="UP000789342">
    <property type="component" value="Unassembled WGS sequence"/>
</dbReference>
<evidence type="ECO:0000313" key="2">
    <source>
        <dbReference type="EMBL" id="CAG8708327.1"/>
    </source>
</evidence>
<evidence type="ECO:0000256" key="1">
    <source>
        <dbReference type="SAM" id="MobiDB-lite"/>
    </source>
</evidence>
<keyword evidence="3" id="KW-1185">Reference proteome</keyword>
<reference evidence="2" key="1">
    <citation type="submission" date="2021-06" db="EMBL/GenBank/DDBJ databases">
        <authorList>
            <person name="Kallberg Y."/>
            <person name="Tangrot J."/>
            <person name="Rosling A."/>
        </authorList>
    </citation>
    <scope>NUCLEOTIDE SEQUENCE</scope>
    <source>
        <strain evidence="2">CL551</strain>
    </source>
</reference>
<proteinExistence type="predicted"/>
<comment type="caution">
    <text evidence="2">The sequence shown here is derived from an EMBL/GenBank/DDBJ whole genome shotgun (WGS) entry which is preliminary data.</text>
</comment>
<sequence>MHFQHRKQTLIQKYTEIRQHNHQLAKKKMIDSFLNRKPTHIKMDKLLLKDPEEDAVTDPNIIKNMAVNHYKQIVAPTPQKQKMEESKWRTEYAPKPQINPA</sequence>
<feature type="non-terminal residue" evidence="2">
    <location>
        <position position="101"/>
    </location>
</feature>
<feature type="compositionally biased region" description="Basic and acidic residues" evidence="1">
    <location>
        <begin position="81"/>
        <end position="92"/>
    </location>
</feature>
<gene>
    <name evidence="2" type="ORF">AMORRO_LOCUS12550</name>
</gene>
<feature type="region of interest" description="Disordered" evidence="1">
    <location>
        <begin position="76"/>
        <end position="101"/>
    </location>
</feature>
<organism evidence="2 3">
    <name type="scientific">Acaulospora morrowiae</name>
    <dbReference type="NCBI Taxonomy" id="94023"/>
    <lineage>
        <taxon>Eukaryota</taxon>
        <taxon>Fungi</taxon>
        <taxon>Fungi incertae sedis</taxon>
        <taxon>Mucoromycota</taxon>
        <taxon>Glomeromycotina</taxon>
        <taxon>Glomeromycetes</taxon>
        <taxon>Diversisporales</taxon>
        <taxon>Acaulosporaceae</taxon>
        <taxon>Acaulospora</taxon>
    </lineage>
</organism>
<dbReference type="EMBL" id="CAJVPV010018704">
    <property type="protein sequence ID" value="CAG8708327.1"/>
    <property type="molecule type" value="Genomic_DNA"/>
</dbReference>
<evidence type="ECO:0000313" key="3">
    <source>
        <dbReference type="Proteomes" id="UP000789342"/>
    </source>
</evidence>